<name>A0A426QG30_9GAMM</name>
<protein>
    <submittedName>
        <fullName evidence="1">Uncharacterized protein</fullName>
    </submittedName>
</protein>
<dbReference type="AlphaFoldDB" id="A0A426QG30"/>
<comment type="caution">
    <text evidence="1">The sequence shown here is derived from an EMBL/GenBank/DDBJ whole genome shotgun (WGS) entry which is preliminary data.</text>
</comment>
<organism evidence="1 2">
    <name type="scientific">Thiohalobacter thiocyanaticus</name>
    <dbReference type="NCBI Taxonomy" id="585455"/>
    <lineage>
        <taxon>Bacteria</taxon>
        <taxon>Pseudomonadati</taxon>
        <taxon>Pseudomonadota</taxon>
        <taxon>Gammaproteobacteria</taxon>
        <taxon>Thiohalobacterales</taxon>
        <taxon>Thiohalobacteraceae</taxon>
        <taxon>Thiohalobacter</taxon>
    </lineage>
</organism>
<evidence type="ECO:0000313" key="2">
    <source>
        <dbReference type="Proteomes" id="UP000287798"/>
    </source>
</evidence>
<dbReference type="Proteomes" id="UP000287798">
    <property type="component" value="Unassembled WGS sequence"/>
</dbReference>
<gene>
    <name evidence="1" type="ORF">D6C00_01025</name>
</gene>
<proteinExistence type="predicted"/>
<accession>A0A426QG30</accession>
<sequence length="95" mass="10638">MADIVDLNSRRPTQYVLFWSASIARGGRMYSLCVARQCDEATPEEIIAEVMEADGIRLRADDGGFFVIPWPCALVEVLTSEKPIKNGWHQLSLPD</sequence>
<keyword evidence="2" id="KW-1185">Reference proteome</keyword>
<reference evidence="1 2" key="1">
    <citation type="journal article" date="2010" name="Int. J. Syst. Evol. Microbiol.">
        <title>Thiohalobacter thiocyanaticus gen. nov., sp. nov., a moderately halophilic, sulfur-oxidizing gammaproteobacterium from hypersaline lakes, that utilizes thiocyanate.</title>
        <authorList>
            <person name="Sorokin D.Y."/>
            <person name="Kovaleva O.L."/>
            <person name="Tourova T.P."/>
            <person name="Muyzer G."/>
        </authorList>
    </citation>
    <scope>NUCLEOTIDE SEQUENCE [LARGE SCALE GENOMIC DNA]</scope>
    <source>
        <strain evidence="1 2">Hrh1</strain>
    </source>
</reference>
<evidence type="ECO:0000313" key="1">
    <source>
        <dbReference type="EMBL" id="RRQ20704.1"/>
    </source>
</evidence>
<dbReference type="EMBL" id="QZMU01000001">
    <property type="protein sequence ID" value="RRQ20704.1"/>
    <property type="molecule type" value="Genomic_DNA"/>
</dbReference>
<dbReference type="RefSeq" id="WP_125179918.1">
    <property type="nucleotide sequence ID" value="NZ_QZMU01000001.1"/>
</dbReference>